<organism evidence="2 3">
    <name type="scientific">Centaurea solstitialis</name>
    <name type="common">yellow star-thistle</name>
    <dbReference type="NCBI Taxonomy" id="347529"/>
    <lineage>
        <taxon>Eukaryota</taxon>
        <taxon>Viridiplantae</taxon>
        <taxon>Streptophyta</taxon>
        <taxon>Embryophyta</taxon>
        <taxon>Tracheophyta</taxon>
        <taxon>Spermatophyta</taxon>
        <taxon>Magnoliopsida</taxon>
        <taxon>eudicotyledons</taxon>
        <taxon>Gunneridae</taxon>
        <taxon>Pentapetalae</taxon>
        <taxon>asterids</taxon>
        <taxon>campanulids</taxon>
        <taxon>Asterales</taxon>
        <taxon>Asteraceae</taxon>
        <taxon>Carduoideae</taxon>
        <taxon>Cardueae</taxon>
        <taxon>Centaureinae</taxon>
        <taxon>Centaurea</taxon>
    </lineage>
</organism>
<comment type="caution">
    <text evidence="2">The sequence shown here is derived from an EMBL/GenBank/DDBJ whole genome shotgun (WGS) entry which is preliminary data.</text>
</comment>
<sequence>MADVDVEAGLGGSQRRKKTNVEILLDCKEKGETLSKKPSPSIYMIRSSDHNLKPKFFKPQVVSIGPLHREDQTLKEFEDQKTTHLHHLLECLKDDDAGMILDKCLQKVTNSIKEIKECYGGMKTNIDDDELAKMMVMDACFILDFLFLSEEHRRSTSRNAILTHSIFRDLVLLENQIPFFVLQHIFDCTISKIQADSLTSSLFKKLECIIPFKGITDNHIIGTTLPHHILGLLQKSFYPPHPIKSTCPPLPYPNHSAVELHEAGVKFKPMHKDENRWPLAIDFSSSPFECFKGCCRSPILRMPTMDINDNTELFLRNVIAYEQCTPDVPDYITSYVCAIDMLVDTKEDLSKLVKSKVLTNHLGSNKDATKMLNEISKQFVFEEFYYANEWHQLHEYYNGYVPRNIALLKRTYFSSPWNIIALLAAIILFTLAIIQTVLRIIK</sequence>
<keyword evidence="1" id="KW-1133">Transmembrane helix</keyword>
<reference evidence="2" key="1">
    <citation type="submission" date="2023-03" db="EMBL/GenBank/DDBJ databases">
        <title>Chromosome-scale reference genome and RAD-based genetic map of yellow starthistle (Centaurea solstitialis) reveal putative structural variation and QTLs associated with invader traits.</title>
        <authorList>
            <person name="Reatini B."/>
            <person name="Cang F.A."/>
            <person name="Jiang Q."/>
            <person name="Mckibben M.T.W."/>
            <person name="Barker M.S."/>
            <person name="Rieseberg L.H."/>
            <person name="Dlugosch K.M."/>
        </authorList>
    </citation>
    <scope>NUCLEOTIDE SEQUENCE</scope>
    <source>
        <strain evidence="2">CAN-66</strain>
        <tissue evidence="2">Leaf</tissue>
    </source>
</reference>
<dbReference type="Pfam" id="PF03140">
    <property type="entry name" value="DUF247"/>
    <property type="match status" value="1"/>
</dbReference>
<dbReference type="PANTHER" id="PTHR31170">
    <property type="entry name" value="BNAC04G53230D PROTEIN"/>
    <property type="match status" value="1"/>
</dbReference>
<evidence type="ECO:0000313" key="3">
    <source>
        <dbReference type="Proteomes" id="UP001172457"/>
    </source>
</evidence>
<keyword evidence="3" id="KW-1185">Reference proteome</keyword>
<dbReference type="AlphaFoldDB" id="A0AA38W4X2"/>
<dbReference type="PANTHER" id="PTHR31170:SF25">
    <property type="entry name" value="BNAA09G04570D PROTEIN"/>
    <property type="match status" value="1"/>
</dbReference>
<dbReference type="EMBL" id="JARYMX010000005">
    <property type="protein sequence ID" value="KAJ9548887.1"/>
    <property type="molecule type" value="Genomic_DNA"/>
</dbReference>
<protein>
    <submittedName>
        <fullName evidence="2">Uncharacterized protein</fullName>
    </submittedName>
</protein>
<keyword evidence="1" id="KW-0472">Membrane</keyword>
<dbReference type="Proteomes" id="UP001172457">
    <property type="component" value="Chromosome 5"/>
</dbReference>
<name>A0AA38W4X2_9ASTR</name>
<evidence type="ECO:0000313" key="2">
    <source>
        <dbReference type="EMBL" id="KAJ9548887.1"/>
    </source>
</evidence>
<evidence type="ECO:0000256" key="1">
    <source>
        <dbReference type="SAM" id="Phobius"/>
    </source>
</evidence>
<proteinExistence type="predicted"/>
<gene>
    <name evidence="2" type="ORF">OSB04_021430</name>
</gene>
<accession>A0AA38W4X2</accession>
<feature type="transmembrane region" description="Helical" evidence="1">
    <location>
        <begin position="417"/>
        <end position="438"/>
    </location>
</feature>
<keyword evidence="1" id="KW-0812">Transmembrane</keyword>
<dbReference type="InterPro" id="IPR004158">
    <property type="entry name" value="DUF247_pln"/>
</dbReference>